<name>A0A2G9UQU6_TELCI</name>
<dbReference type="OrthoDB" id="8113027at2759"/>
<gene>
    <name evidence="2" type="ORF">TELCIR_05440</name>
</gene>
<accession>A0A2G9UQU6</accession>
<keyword evidence="1" id="KW-1133">Transmembrane helix</keyword>
<evidence type="ECO:0000256" key="1">
    <source>
        <dbReference type="SAM" id="Phobius"/>
    </source>
</evidence>
<keyword evidence="3" id="KW-1185">Reference proteome</keyword>
<dbReference type="Pfam" id="PF15018">
    <property type="entry name" value="InaF-motif"/>
    <property type="match status" value="1"/>
</dbReference>
<keyword evidence="1" id="KW-0812">Transmembrane</keyword>
<organism evidence="2 3">
    <name type="scientific">Teladorsagia circumcincta</name>
    <name type="common">Brown stomach worm</name>
    <name type="synonym">Ostertagia circumcincta</name>
    <dbReference type="NCBI Taxonomy" id="45464"/>
    <lineage>
        <taxon>Eukaryota</taxon>
        <taxon>Metazoa</taxon>
        <taxon>Ecdysozoa</taxon>
        <taxon>Nematoda</taxon>
        <taxon>Chromadorea</taxon>
        <taxon>Rhabditida</taxon>
        <taxon>Rhabditina</taxon>
        <taxon>Rhabditomorpha</taxon>
        <taxon>Strongyloidea</taxon>
        <taxon>Trichostrongylidae</taxon>
        <taxon>Teladorsagia</taxon>
    </lineage>
</organism>
<keyword evidence="1" id="KW-0472">Membrane</keyword>
<feature type="transmembrane region" description="Helical" evidence="1">
    <location>
        <begin position="77"/>
        <end position="103"/>
    </location>
</feature>
<feature type="non-terminal residue" evidence="2">
    <location>
        <position position="216"/>
    </location>
</feature>
<dbReference type="EMBL" id="KZ345633">
    <property type="protein sequence ID" value="PIO72625.1"/>
    <property type="molecule type" value="Genomic_DNA"/>
</dbReference>
<dbReference type="PANTHER" id="PTHR34929:SF1">
    <property type="entry name" value="INAF MOTIF CONTAINING 2"/>
    <property type="match status" value="1"/>
</dbReference>
<reference evidence="2 3" key="1">
    <citation type="submission" date="2015-09" db="EMBL/GenBank/DDBJ databases">
        <title>Draft genome of the parasitic nematode Teladorsagia circumcincta isolate WARC Sus (inbred).</title>
        <authorList>
            <person name="Mitreva M."/>
        </authorList>
    </citation>
    <scope>NUCLEOTIDE SEQUENCE [LARGE SCALE GENOMIC DNA]</scope>
    <source>
        <strain evidence="2 3">S</strain>
    </source>
</reference>
<evidence type="ECO:0000313" key="3">
    <source>
        <dbReference type="Proteomes" id="UP000230423"/>
    </source>
</evidence>
<evidence type="ECO:0000313" key="2">
    <source>
        <dbReference type="EMBL" id="PIO72625.1"/>
    </source>
</evidence>
<dbReference type="AlphaFoldDB" id="A0A2G9UQU6"/>
<protein>
    <submittedName>
        <fullName evidence="2">Uncharacterized protein</fullName>
    </submittedName>
</protein>
<dbReference type="PANTHER" id="PTHR34929">
    <property type="entry name" value="ZGC:153157"/>
    <property type="match status" value="1"/>
</dbReference>
<sequence>MFYALSHVVKQRILQQNTQRNATLGTPIVAGGSIINGGDNMNNCTGNYSARLRSRTKQPVYTSDKRAKFAQRENKKWIRFVTVLGYIFFVSLPAVSLSIYYIYIWDPGYINKFPPEVINSSLPIHKTAILSTRLERNADPVVLSSLAPSRPASNLGGASGQQSLASESPHKPDLAAILAEGELKQSVPLEPDILHSSQKLFLKGGHSDKWEIQKGE</sequence>
<dbReference type="InterPro" id="IPR029162">
    <property type="entry name" value="InaF-motif"/>
</dbReference>
<dbReference type="Proteomes" id="UP000230423">
    <property type="component" value="Unassembled WGS sequence"/>
</dbReference>
<proteinExistence type="predicted"/>